<dbReference type="InterPro" id="IPR014487">
    <property type="entry name" value="DUF3151"/>
</dbReference>
<name>A0A411YJE9_9ACTN</name>
<dbReference type="AlphaFoldDB" id="A0A411YJE9"/>
<accession>A0A411YJE9</accession>
<dbReference type="Pfam" id="PF11349">
    <property type="entry name" value="DUF3151"/>
    <property type="match status" value="1"/>
</dbReference>
<keyword evidence="2" id="KW-1185">Reference proteome</keyword>
<sequence length="144" mass="15875">MSDLPMHGVNPTHLDPPPEEATVALERARTADDPRAALRRVVAVHPTFLAAWAELAENALEEGDPVAAYAFARTGHHRGLDALRKAGWKGQGPVPSDHEPNVGFVHSVDALRRAARQIGEEDERLRCEHFLVELDPGGRFDPRR</sequence>
<dbReference type="OrthoDB" id="3826919at2"/>
<protein>
    <submittedName>
        <fullName evidence="1">DUF3151 domain-containing protein</fullName>
    </submittedName>
</protein>
<evidence type="ECO:0000313" key="2">
    <source>
        <dbReference type="Proteomes" id="UP000291469"/>
    </source>
</evidence>
<reference evidence="1 2" key="1">
    <citation type="submission" date="2019-01" db="EMBL/GenBank/DDBJ databases">
        <title>Egibacter rhizosphaerae EGI 80759T.</title>
        <authorList>
            <person name="Chen D.-D."/>
            <person name="Tian Y."/>
            <person name="Jiao J.-Y."/>
            <person name="Zhang X.-T."/>
            <person name="Zhang Y.-G."/>
            <person name="Zhang Y."/>
            <person name="Xiao M."/>
            <person name="Shu W.-S."/>
            <person name="Li W.-J."/>
        </authorList>
    </citation>
    <scope>NUCLEOTIDE SEQUENCE [LARGE SCALE GENOMIC DNA]</scope>
    <source>
        <strain evidence="1 2">EGI 80759</strain>
    </source>
</reference>
<dbReference type="RefSeq" id="WP_131156199.1">
    <property type="nucleotide sequence ID" value="NZ_CP036402.1"/>
</dbReference>
<gene>
    <name evidence="1" type="ORF">ER308_17610</name>
</gene>
<proteinExistence type="predicted"/>
<dbReference type="Proteomes" id="UP000291469">
    <property type="component" value="Chromosome"/>
</dbReference>
<dbReference type="EMBL" id="CP036402">
    <property type="protein sequence ID" value="QBI21206.1"/>
    <property type="molecule type" value="Genomic_DNA"/>
</dbReference>
<organism evidence="1 2">
    <name type="scientific">Egibacter rhizosphaerae</name>
    <dbReference type="NCBI Taxonomy" id="1670831"/>
    <lineage>
        <taxon>Bacteria</taxon>
        <taxon>Bacillati</taxon>
        <taxon>Actinomycetota</taxon>
        <taxon>Nitriliruptoria</taxon>
        <taxon>Egibacterales</taxon>
        <taxon>Egibacteraceae</taxon>
        <taxon>Egibacter</taxon>
    </lineage>
</organism>
<dbReference type="KEGG" id="erz:ER308_17610"/>
<evidence type="ECO:0000313" key="1">
    <source>
        <dbReference type="EMBL" id="QBI21206.1"/>
    </source>
</evidence>